<evidence type="ECO:0000313" key="3">
    <source>
        <dbReference type="Proteomes" id="UP000766550"/>
    </source>
</evidence>
<dbReference type="OrthoDB" id="192542at2157"/>
<dbReference type="EMBL" id="JAHQXF010000002">
    <property type="protein sequence ID" value="MBV0925280.1"/>
    <property type="molecule type" value="Genomic_DNA"/>
</dbReference>
<gene>
    <name evidence="2" type="ORF">KTS45_13830</name>
</gene>
<dbReference type="InterPro" id="IPR014710">
    <property type="entry name" value="RmlC-like_jellyroll"/>
</dbReference>
<evidence type="ECO:0000313" key="2">
    <source>
        <dbReference type="EMBL" id="MBV0925280.1"/>
    </source>
</evidence>
<reference evidence="2 3" key="1">
    <citation type="submission" date="2021-06" db="EMBL/GenBank/DDBJ databases">
        <title>New haloarchaea isolates fom saline soil.</title>
        <authorList>
            <person name="Duran-Viseras A."/>
            <person name="Sanchez-Porro C.S."/>
            <person name="Ventosa A."/>
        </authorList>
    </citation>
    <scope>NUCLEOTIDE SEQUENCE [LARGE SCALE GENOMIC DNA]</scope>
    <source>
        <strain evidence="2 3">JCM 183640</strain>
    </source>
</reference>
<name>A0A8J7Y665_9EURY</name>
<dbReference type="Proteomes" id="UP000766550">
    <property type="component" value="Unassembled WGS sequence"/>
</dbReference>
<accession>A0A8J7Y665</accession>
<dbReference type="SUPFAM" id="SSF51182">
    <property type="entry name" value="RmlC-like cupins"/>
    <property type="match status" value="1"/>
</dbReference>
<dbReference type="RefSeq" id="WP_162318115.1">
    <property type="nucleotide sequence ID" value="NZ_JAHQXF010000002.1"/>
</dbReference>
<feature type="domain" description="Cupin type-2" evidence="1">
    <location>
        <begin position="38"/>
        <end position="100"/>
    </location>
</feature>
<protein>
    <submittedName>
        <fullName evidence="2">Cupin domain-containing protein</fullName>
    </submittedName>
</protein>
<dbReference type="InterPro" id="IPR011051">
    <property type="entry name" value="RmlC_Cupin_sf"/>
</dbReference>
<proteinExistence type="predicted"/>
<comment type="caution">
    <text evidence="2">The sequence shown here is derived from an EMBL/GenBank/DDBJ whole genome shotgun (WGS) entry which is preliminary data.</text>
</comment>
<dbReference type="CDD" id="cd02208">
    <property type="entry name" value="cupin_RmlC-like"/>
    <property type="match status" value="1"/>
</dbReference>
<dbReference type="InterPro" id="IPR013096">
    <property type="entry name" value="Cupin_2"/>
</dbReference>
<organism evidence="2 3">
    <name type="scientific">Haloarcula limicola</name>
    <dbReference type="NCBI Taxonomy" id="1429915"/>
    <lineage>
        <taxon>Archaea</taxon>
        <taxon>Methanobacteriati</taxon>
        <taxon>Methanobacteriota</taxon>
        <taxon>Stenosarchaea group</taxon>
        <taxon>Halobacteria</taxon>
        <taxon>Halobacteriales</taxon>
        <taxon>Haloarculaceae</taxon>
        <taxon>Haloarcula</taxon>
    </lineage>
</organism>
<evidence type="ECO:0000259" key="1">
    <source>
        <dbReference type="Pfam" id="PF07883"/>
    </source>
</evidence>
<dbReference type="Gene3D" id="2.60.120.10">
    <property type="entry name" value="Jelly Rolls"/>
    <property type="match status" value="1"/>
</dbReference>
<dbReference type="Pfam" id="PF07883">
    <property type="entry name" value="Cupin_2"/>
    <property type="match status" value="1"/>
</dbReference>
<sequence length="124" mass="14028">MAYHHLDPEDLPETEDYPCDRRGISDAAELHALHAATYEMAPGEQLPRSYHYHERREELFYVRSGTLHVETPDGEFVVPEEEVFVAEPESPHRAFNPEDAEESVKVLGVGAPKTDIALPYDPAE</sequence>
<dbReference type="AlphaFoldDB" id="A0A8J7Y665"/>
<keyword evidence="3" id="KW-1185">Reference proteome</keyword>